<dbReference type="Pfam" id="PF00126">
    <property type="entry name" value="HTH_1"/>
    <property type="match status" value="1"/>
</dbReference>
<comment type="similarity">
    <text evidence="1">Belongs to the LysR transcriptional regulatory family.</text>
</comment>
<dbReference type="Gene3D" id="3.40.190.290">
    <property type="match status" value="1"/>
</dbReference>
<dbReference type="SUPFAM" id="SSF53850">
    <property type="entry name" value="Periplasmic binding protein-like II"/>
    <property type="match status" value="1"/>
</dbReference>
<keyword evidence="2" id="KW-0805">Transcription regulation</keyword>
<dbReference type="Pfam" id="PF03466">
    <property type="entry name" value="LysR_substrate"/>
    <property type="match status" value="1"/>
</dbReference>
<dbReference type="InterPro" id="IPR036390">
    <property type="entry name" value="WH_DNA-bd_sf"/>
</dbReference>
<evidence type="ECO:0000256" key="1">
    <source>
        <dbReference type="ARBA" id="ARBA00009437"/>
    </source>
</evidence>
<dbReference type="GO" id="GO:0003700">
    <property type="term" value="F:DNA-binding transcription factor activity"/>
    <property type="evidence" value="ECO:0007669"/>
    <property type="project" value="InterPro"/>
</dbReference>
<keyword evidence="7" id="KW-1185">Reference proteome</keyword>
<dbReference type="InterPro" id="IPR036388">
    <property type="entry name" value="WH-like_DNA-bd_sf"/>
</dbReference>
<evidence type="ECO:0000256" key="2">
    <source>
        <dbReference type="ARBA" id="ARBA00023015"/>
    </source>
</evidence>
<gene>
    <name evidence="6" type="ORF">D9R08_12190</name>
</gene>
<dbReference type="InterPro" id="IPR050176">
    <property type="entry name" value="LTTR"/>
</dbReference>
<dbReference type="InterPro" id="IPR000847">
    <property type="entry name" value="LysR_HTH_N"/>
</dbReference>
<dbReference type="EMBL" id="RCNT01000006">
    <property type="protein sequence ID" value="RMA41633.1"/>
    <property type="molecule type" value="Genomic_DNA"/>
</dbReference>
<dbReference type="NCBIfam" id="TIGR03298">
    <property type="entry name" value="argP"/>
    <property type="match status" value="1"/>
</dbReference>
<accession>A0A3L9Y5M3</accession>
<evidence type="ECO:0000256" key="4">
    <source>
        <dbReference type="ARBA" id="ARBA00023163"/>
    </source>
</evidence>
<dbReference type="OrthoDB" id="3252676at2"/>
<evidence type="ECO:0000313" key="7">
    <source>
        <dbReference type="Proteomes" id="UP000281343"/>
    </source>
</evidence>
<dbReference type="Gene3D" id="1.10.10.10">
    <property type="entry name" value="Winged helix-like DNA-binding domain superfamily/Winged helix DNA-binding domain"/>
    <property type="match status" value="1"/>
</dbReference>
<proteinExistence type="inferred from homology"/>
<reference evidence="6 7" key="1">
    <citation type="submission" date="2018-10" db="EMBL/GenBank/DDBJ databases">
        <authorList>
            <person name="Jung H.S."/>
            <person name="Jeon C.O."/>
        </authorList>
    </citation>
    <scope>NUCLEOTIDE SEQUENCE [LARGE SCALE GENOMIC DNA]</scope>
    <source>
        <strain evidence="6 7">MA-7-27</strain>
    </source>
</reference>
<dbReference type="SUPFAM" id="SSF46785">
    <property type="entry name" value="Winged helix' DNA-binding domain"/>
    <property type="match status" value="1"/>
</dbReference>
<keyword evidence="4" id="KW-0804">Transcription</keyword>
<dbReference type="GO" id="GO:0003677">
    <property type="term" value="F:DNA binding"/>
    <property type="evidence" value="ECO:0007669"/>
    <property type="project" value="UniProtKB-KW"/>
</dbReference>
<dbReference type="RefSeq" id="WP_121898347.1">
    <property type="nucleotide sequence ID" value="NZ_RCNT01000006.1"/>
</dbReference>
<dbReference type="InterPro" id="IPR005119">
    <property type="entry name" value="LysR_subst-bd"/>
</dbReference>
<name>A0A3L9Y5M3_9RHOB</name>
<feature type="domain" description="HTH lysR-type" evidence="5">
    <location>
        <begin position="2"/>
        <end position="58"/>
    </location>
</feature>
<sequence length="296" mass="31266">MIDTHALMALSAVLRSGSFDGAAAQLNITQSAVSQRVKALEEKLGTVLVRRTRPASATPAGARLLRHAEEVGLLEKTLAADLGGLLPDPATPLRLAVNADSLATWALPALAAVPGYLYHLEIDDQDHSADWLKRGAVSAAVTAGNVPVPGCDVFPLGALRYIATCAPGFAETWFADGVTAKALAEAPALTFNPKDRLQQRWAEQVTGEKVALPTHFFASSHGFVEAAKLGIGWGLNPESLVEEALADGSLVPLGPDQVFDVALSWQVPRQMANALRPLTRAIRKAAADRLHPVTAD</sequence>
<evidence type="ECO:0000313" key="6">
    <source>
        <dbReference type="EMBL" id="RMA41633.1"/>
    </source>
</evidence>
<dbReference type="PANTHER" id="PTHR30579">
    <property type="entry name" value="TRANSCRIPTIONAL REGULATOR"/>
    <property type="match status" value="1"/>
</dbReference>
<dbReference type="NCBIfam" id="NF002964">
    <property type="entry name" value="PRK03635.1"/>
    <property type="match status" value="1"/>
</dbReference>
<evidence type="ECO:0000259" key="5">
    <source>
        <dbReference type="PROSITE" id="PS50931"/>
    </source>
</evidence>
<dbReference type="AlphaFoldDB" id="A0A3L9Y5M3"/>
<evidence type="ECO:0000256" key="3">
    <source>
        <dbReference type="ARBA" id="ARBA00023125"/>
    </source>
</evidence>
<keyword evidence="3" id="KW-0238">DNA-binding</keyword>
<dbReference type="PROSITE" id="PS50931">
    <property type="entry name" value="HTH_LYSR"/>
    <property type="match status" value="1"/>
</dbReference>
<dbReference type="PRINTS" id="PR00039">
    <property type="entry name" value="HTHLYSR"/>
</dbReference>
<dbReference type="PANTHER" id="PTHR30579:SF2">
    <property type="entry name" value="HTH-TYPE TRANSCRIPTIONAL REGULATOR ARGP"/>
    <property type="match status" value="1"/>
</dbReference>
<dbReference type="InterPro" id="IPR017685">
    <property type="entry name" value="ArgP"/>
</dbReference>
<comment type="caution">
    <text evidence="6">The sequence shown here is derived from an EMBL/GenBank/DDBJ whole genome shotgun (WGS) entry which is preliminary data.</text>
</comment>
<protein>
    <submittedName>
        <fullName evidence="6">LysR family transcriptional regulator ArgP</fullName>
    </submittedName>
</protein>
<organism evidence="6 7">
    <name type="scientific">Rhodophyticola porphyridii</name>
    <dbReference type="NCBI Taxonomy" id="1852017"/>
    <lineage>
        <taxon>Bacteria</taxon>
        <taxon>Pseudomonadati</taxon>
        <taxon>Pseudomonadota</taxon>
        <taxon>Alphaproteobacteria</taxon>
        <taxon>Rhodobacterales</taxon>
        <taxon>Roseobacteraceae</taxon>
        <taxon>Rhodophyticola</taxon>
    </lineage>
</organism>
<dbReference type="Proteomes" id="UP000281343">
    <property type="component" value="Unassembled WGS sequence"/>
</dbReference>